<evidence type="ECO:0000256" key="6">
    <source>
        <dbReference type="HAMAP-Rule" id="MF_00444"/>
    </source>
</evidence>
<comment type="subcellular location">
    <subcellularLocation>
        <location evidence="6">Cytoplasm</location>
    </subcellularLocation>
</comment>
<evidence type="ECO:0000256" key="2">
    <source>
        <dbReference type="ARBA" id="ARBA00022490"/>
    </source>
</evidence>
<dbReference type="RefSeq" id="WP_153683863.1">
    <property type="nucleotide sequence ID" value="NZ_WJIF01000002.1"/>
</dbReference>
<dbReference type="Gene3D" id="3.90.226.10">
    <property type="entry name" value="2-enoyl-CoA Hydratase, Chain A, domain 1"/>
    <property type="match status" value="1"/>
</dbReference>
<keyword evidence="2 6" id="KW-0963">Cytoplasm</keyword>
<dbReference type="Pfam" id="PF00574">
    <property type="entry name" value="CLP_protease"/>
    <property type="match status" value="1"/>
</dbReference>
<dbReference type="GO" id="GO:0004176">
    <property type="term" value="F:ATP-dependent peptidase activity"/>
    <property type="evidence" value="ECO:0007669"/>
    <property type="project" value="InterPro"/>
</dbReference>
<dbReference type="CDD" id="cd07017">
    <property type="entry name" value="S14_ClpP_2"/>
    <property type="match status" value="1"/>
</dbReference>
<feature type="active site" description="Nucleophile" evidence="6">
    <location>
        <position position="94"/>
    </location>
</feature>
<comment type="function">
    <text evidence="6">Cleaves peptides in various proteins in a process that requires ATP hydrolysis. Has a chymotrypsin-like activity. Plays a major role in the degradation of misfolded proteins.</text>
</comment>
<dbReference type="GO" id="GO:0051117">
    <property type="term" value="F:ATPase binding"/>
    <property type="evidence" value="ECO:0007669"/>
    <property type="project" value="TreeGrafter"/>
</dbReference>
<evidence type="ECO:0000256" key="3">
    <source>
        <dbReference type="ARBA" id="ARBA00022670"/>
    </source>
</evidence>
<dbReference type="Proteomes" id="UP000431080">
    <property type="component" value="Unassembled WGS sequence"/>
</dbReference>
<evidence type="ECO:0000256" key="7">
    <source>
        <dbReference type="RuleBase" id="RU003567"/>
    </source>
</evidence>
<dbReference type="InterPro" id="IPR029045">
    <property type="entry name" value="ClpP/crotonase-like_dom_sf"/>
</dbReference>
<dbReference type="InterPro" id="IPR023562">
    <property type="entry name" value="ClpP/TepA"/>
</dbReference>
<dbReference type="PRINTS" id="PR00127">
    <property type="entry name" value="CLPPROTEASEP"/>
</dbReference>
<dbReference type="InterPro" id="IPR001907">
    <property type="entry name" value="ClpP"/>
</dbReference>
<evidence type="ECO:0000256" key="5">
    <source>
        <dbReference type="ARBA" id="ARBA00022825"/>
    </source>
</evidence>
<dbReference type="EC" id="3.4.21.92" evidence="6"/>
<comment type="subunit">
    <text evidence="6">Fourteen ClpP subunits assemble into 2 heptameric rings which stack back to back to give a disk-like structure with a central cavity, resembling the structure of eukaryotic proteasomes.</text>
</comment>
<keyword evidence="4 6" id="KW-0378">Hydrolase</keyword>
<gene>
    <name evidence="6" type="primary">clpP</name>
    <name evidence="8" type="ORF">GE115_06185</name>
</gene>
<dbReference type="GO" id="GO:0005737">
    <property type="term" value="C:cytoplasm"/>
    <property type="evidence" value="ECO:0007669"/>
    <property type="project" value="UniProtKB-SubCell"/>
</dbReference>
<comment type="caution">
    <text evidence="8">The sequence shown here is derived from an EMBL/GenBank/DDBJ whole genome shotgun (WGS) entry which is preliminary data.</text>
</comment>
<evidence type="ECO:0000313" key="8">
    <source>
        <dbReference type="EMBL" id="MRG59463.1"/>
    </source>
</evidence>
<accession>A0A6I2FC02</accession>
<evidence type="ECO:0000313" key="9">
    <source>
        <dbReference type="Proteomes" id="UP000431080"/>
    </source>
</evidence>
<dbReference type="HAMAP" id="MF_00444">
    <property type="entry name" value="ClpP"/>
    <property type="match status" value="1"/>
</dbReference>
<keyword evidence="9" id="KW-1185">Reference proteome</keyword>
<keyword evidence="5 6" id="KW-0720">Serine protease</keyword>
<evidence type="ECO:0000256" key="4">
    <source>
        <dbReference type="ARBA" id="ARBA00022801"/>
    </source>
</evidence>
<dbReference type="PANTHER" id="PTHR10381">
    <property type="entry name" value="ATP-DEPENDENT CLP PROTEASE PROTEOLYTIC SUBUNIT"/>
    <property type="match status" value="1"/>
</dbReference>
<evidence type="ECO:0000256" key="1">
    <source>
        <dbReference type="ARBA" id="ARBA00007039"/>
    </source>
</evidence>
<reference evidence="8 9" key="1">
    <citation type="submission" date="2019-10" db="EMBL/GenBank/DDBJ databases">
        <authorList>
            <person name="Nie G."/>
            <person name="Ming H."/>
            <person name="Yi B."/>
        </authorList>
    </citation>
    <scope>NUCLEOTIDE SEQUENCE [LARGE SCALE GENOMIC DNA]</scope>
    <source>
        <strain evidence="8 9">CFH 90414</strain>
    </source>
</reference>
<dbReference type="GO" id="GO:0004252">
    <property type="term" value="F:serine-type endopeptidase activity"/>
    <property type="evidence" value="ECO:0007669"/>
    <property type="project" value="UniProtKB-UniRule"/>
</dbReference>
<keyword evidence="3 6" id="KW-0645">Protease</keyword>
<sequence>MTDETPAPLHPIDADLSTRLFRDRIVVLGDQLDQNLGNRLTTQLLMLSAEDPDRDIAFWINSPGGSVPAMLAIMDVMRAIPNDVVTVAIGMAASAGQFLLSAGTPGKRLALPHARILMHQGSAGIGGTAVDVELQADDLRHTRDTVLALLARHTGQPLERIAEDSLRDRWVTAEEAVAYGFVDRVAYDAAEIHPRMVARPVGAGFRSDAPEHPLATAGGGVLAGAEGVSA</sequence>
<comment type="catalytic activity">
    <reaction evidence="6">
        <text>Hydrolysis of proteins to small peptides in the presence of ATP and magnesium. alpha-casein is the usual test substrate. In the absence of ATP, only oligopeptides shorter than five residues are hydrolyzed (such as succinyl-Leu-Tyr-|-NHMec, and Leu-Tyr-Leu-|-Tyr-Trp, in which cleavage of the -Tyr-|-Leu- and -Tyr-|-Trp bonds also occurs).</text>
        <dbReference type="EC" id="3.4.21.92"/>
    </reaction>
</comment>
<comment type="similarity">
    <text evidence="1 6 7">Belongs to the peptidase S14 family.</text>
</comment>
<dbReference type="EMBL" id="WJIF01000002">
    <property type="protein sequence ID" value="MRG59463.1"/>
    <property type="molecule type" value="Genomic_DNA"/>
</dbReference>
<dbReference type="GO" id="GO:0006515">
    <property type="term" value="P:protein quality control for misfolded or incompletely synthesized proteins"/>
    <property type="evidence" value="ECO:0007669"/>
    <property type="project" value="TreeGrafter"/>
</dbReference>
<dbReference type="GO" id="GO:0009368">
    <property type="term" value="C:endopeptidase Clp complex"/>
    <property type="evidence" value="ECO:0007669"/>
    <property type="project" value="TreeGrafter"/>
</dbReference>
<organism evidence="8 9">
    <name type="scientific">Agromyces agglutinans</name>
    <dbReference type="NCBI Taxonomy" id="2662258"/>
    <lineage>
        <taxon>Bacteria</taxon>
        <taxon>Bacillati</taxon>
        <taxon>Actinomycetota</taxon>
        <taxon>Actinomycetes</taxon>
        <taxon>Micrococcales</taxon>
        <taxon>Microbacteriaceae</taxon>
        <taxon>Agromyces</taxon>
    </lineage>
</organism>
<dbReference type="SUPFAM" id="SSF52096">
    <property type="entry name" value="ClpP/crotonase"/>
    <property type="match status" value="1"/>
</dbReference>
<dbReference type="PANTHER" id="PTHR10381:SF70">
    <property type="entry name" value="ATP-DEPENDENT CLP PROTEASE PROTEOLYTIC SUBUNIT"/>
    <property type="match status" value="1"/>
</dbReference>
<feature type="active site" evidence="6">
    <location>
        <position position="119"/>
    </location>
</feature>
<name>A0A6I2FC02_9MICO</name>
<protein>
    <recommendedName>
        <fullName evidence="6 7">ATP-dependent Clp protease proteolytic subunit</fullName>
        <ecNumber evidence="6">3.4.21.92</ecNumber>
    </recommendedName>
    <alternativeName>
        <fullName evidence="6">Endopeptidase Clp</fullName>
    </alternativeName>
</protein>
<dbReference type="AlphaFoldDB" id="A0A6I2FC02"/>
<proteinExistence type="inferred from homology"/>